<dbReference type="Proteomes" id="UP001596410">
    <property type="component" value="Unassembled WGS sequence"/>
</dbReference>
<name>A0ABW2EUT3_9BACI</name>
<gene>
    <name evidence="1" type="ORF">ACFQIC_20395</name>
</gene>
<dbReference type="RefSeq" id="WP_204712256.1">
    <property type="nucleotide sequence ID" value="NZ_JBHSZV010000066.1"/>
</dbReference>
<reference evidence="2" key="1">
    <citation type="journal article" date="2019" name="Int. J. Syst. Evol. Microbiol.">
        <title>The Global Catalogue of Microorganisms (GCM) 10K type strain sequencing project: providing services to taxonomists for standard genome sequencing and annotation.</title>
        <authorList>
            <consortium name="The Broad Institute Genomics Platform"/>
            <consortium name="The Broad Institute Genome Sequencing Center for Infectious Disease"/>
            <person name="Wu L."/>
            <person name="Ma J."/>
        </authorList>
    </citation>
    <scope>NUCLEOTIDE SEQUENCE [LARGE SCALE GENOMIC DNA]</scope>
    <source>
        <strain evidence="2">CGMCC 4.1621</strain>
    </source>
</reference>
<evidence type="ECO:0000313" key="2">
    <source>
        <dbReference type="Proteomes" id="UP001596410"/>
    </source>
</evidence>
<protein>
    <recommendedName>
        <fullName evidence="3">IDEAL domain-containing protein</fullName>
    </recommendedName>
</protein>
<evidence type="ECO:0008006" key="3">
    <source>
        <dbReference type="Google" id="ProtNLM"/>
    </source>
</evidence>
<comment type="caution">
    <text evidence="1">The sequence shown here is derived from an EMBL/GenBank/DDBJ whole genome shotgun (WGS) entry which is preliminary data.</text>
</comment>
<organism evidence="1 2">
    <name type="scientific">Halobacillus seohaensis</name>
    <dbReference type="NCBI Taxonomy" id="447421"/>
    <lineage>
        <taxon>Bacteria</taxon>
        <taxon>Bacillati</taxon>
        <taxon>Bacillota</taxon>
        <taxon>Bacilli</taxon>
        <taxon>Bacillales</taxon>
        <taxon>Bacillaceae</taxon>
        <taxon>Halobacillus</taxon>
    </lineage>
</organism>
<evidence type="ECO:0000313" key="1">
    <source>
        <dbReference type="EMBL" id="MFC7064157.1"/>
    </source>
</evidence>
<keyword evidence="2" id="KW-1185">Reference proteome</keyword>
<sequence length="84" mass="10139">MDHIIQSYFEKLEAKDKQDQYEAYQMILAATEEKVDWVYEIWEGLKSLYDELGDEDIKQKALLLIELEDESKYRKKYAGVWKKN</sequence>
<accession>A0ABW2EUT3</accession>
<dbReference type="EMBL" id="JBHSZV010000066">
    <property type="protein sequence ID" value="MFC7064157.1"/>
    <property type="molecule type" value="Genomic_DNA"/>
</dbReference>
<proteinExistence type="predicted"/>